<feature type="region of interest" description="Disordered" evidence="1">
    <location>
        <begin position="303"/>
        <end position="333"/>
    </location>
</feature>
<gene>
    <name evidence="2" type="ORF">LTR62_006151</name>
</gene>
<evidence type="ECO:0000313" key="3">
    <source>
        <dbReference type="Proteomes" id="UP001310890"/>
    </source>
</evidence>
<name>A0AAN7YEV8_9PEZI</name>
<reference evidence="2" key="1">
    <citation type="submission" date="2023-08" db="EMBL/GenBank/DDBJ databases">
        <title>Black Yeasts Isolated from many extreme environments.</title>
        <authorList>
            <person name="Coleine C."/>
            <person name="Stajich J.E."/>
            <person name="Selbmann L."/>
        </authorList>
    </citation>
    <scope>NUCLEOTIDE SEQUENCE</scope>
    <source>
        <strain evidence="2">CCFEE 5401</strain>
    </source>
</reference>
<sequence>MAKPLLEWLAEFVAQELEAVLNWHRISQVNKNIKPDPDSRFSDDSSNFRSTFDSASHTHLGDSKLQLLEVVSLDKPAKILISDGACQIRASLSATARNALEAGLEEPLDLAVKNDVLSLTKATLVSTPYGPPDLRVQLVIEDLQYQYHLRKPCGSPCPIHQHELIKPFMTKIHDTRAFYYAEEIEDDDDGNAPEQESQALHTQANIGRTHQFDTQAPQTQASIEKSQQFATQAHVRKRSALPDLERDGLMIEAGVNLSLPVRATHQAPASKRKLATFTPTNGSDLLSLMDGSRVVTEAVHDGHPTTTLPPADVPVSEPESVESPAKPPDTAPAVEVTRGWPAETPTQARRPYGRRKIPADQQRLLGKGSWYPPLPGQIHAHPNVPVELLTAWNAKTSANGRAAIPKASDSGVIRENADPAQDDGVNAAWKVNMNVVQDQRDTDGNESSSIYEPSSEDEEEFSPSQWSATPTPPKKRDMLPPDSTMGSRASAHVSVSTSTPLKKRDVVPPKSTTVSRPSVQVPVITPTPAEQQDMLPPDSTTRNSPSIRVSDDTPTPSKKQKLLPVVSTIGSRLAAQVLESPRNLPIRSPEKRREVEMSTGTKKPKEGSLRMQSSAGSSPVRSVPVADGFLATSQASAGSLRSSSPRPDHSATTPYKLKFSERDLLRRDAYRSKSNASRPAPAIHNLSGNDGSRQGSKDQSNAGSARSSQSTQHALPPRPSSSAHSTVVPSSTPADPSSGAATTIQGTQYSSGELDSQVPRPLDPVRSAHREQRSDYMKNAQRRNWLETNYEYDPTSTANGWAWQDAHTRQLKNAYNAAFPQDRVNKDDMYALFAESFPLLGQTGYRTLRLRGSAQNTSSMGIPQYDGACDDRVGPSLGVIREQDIAVGPRKRMVVKAPVQDTGDAFEDFLYAWECIKPGGAFAESKEKTKRNGVGRDSYGEEKVDVLAWGIL</sequence>
<feature type="compositionally biased region" description="Basic and acidic residues" evidence="1">
    <location>
        <begin position="766"/>
        <end position="776"/>
    </location>
</feature>
<feature type="compositionally biased region" description="Basic and acidic residues" evidence="1">
    <location>
        <begin position="658"/>
        <end position="671"/>
    </location>
</feature>
<feature type="region of interest" description="Disordered" evidence="1">
    <location>
        <begin position="580"/>
        <end position="623"/>
    </location>
</feature>
<feature type="compositionally biased region" description="Polar residues" evidence="1">
    <location>
        <begin position="538"/>
        <end position="557"/>
    </location>
</feature>
<dbReference type="EMBL" id="JAVRRL010000051">
    <property type="protein sequence ID" value="KAK5110298.1"/>
    <property type="molecule type" value="Genomic_DNA"/>
</dbReference>
<proteinExistence type="predicted"/>
<feature type="compositionally biased region" description="Polar residues" evidence="1">
    <location>
        <begin position="739"/>
        <end position="754"/>
    </location>
</feature>
<organism evidence="2 3">
    <name type="scientific">Meristemomyces frigidus</name>
    <dbReference type="NCBI Taxonomy" id="1508187"/>
    <lineage>
        <taxon>Eukaryota</taxon>
        <taxon>Fungi</taxon>
        <taxon>Dikarya</taxon>
        <taxon>Ascomycota</taxon>
        <taxon>Pezizomycotina</taxon>
        <taxon>Dothideomycetes</taxon>
        <taxon>Dothideomycetidae</taxon>
        <taxon>Mycosphaerellales</taxon>
        <taxon>Teratosphaeriaceae</taxon>
        <taxon>Meristemomyces</taxon>
    </lineage>
</organism>
<evidence type="ECO:0000256" key="1">
    <source>
        <dbReference type="SAM" id="MobiDB-lite"/>
    </source>
</evidence>
<feature type="compositionally biased region" description="Polar residues" evidence="1">
    <location>
        <begin position="610"/>
        <end position="620"/>
    </location>
</feature>
<feature type="compositionally biased region" description="Low complexity" evidence="1">
    <location>
        <begin position="636"/>
        <end position="645"/>
    </location>
</feature>
<dbReference type="AlphaFoldDB" id="A0AAN7YEV8"/>
<comment type="caution">
    <text evidence="2">The sequence shown here is derived from an EMBL/GenBank/DDBJ whole genome shotgun (WGS) entry which is preliminary data.</text>
</comment>
<evidence type="ECO:0000313" key="2">
    <source>
        <dbReference type="EMBL" id="KAK5110298.1"/>
    </source>
</evidence>
<protein>
    <recommendedName>
        <fullName evidence="4">Telomere replication protein EST3</fullName>
    </recommendedName>
</protein>
<accession>A0AAN7YEV8</accession>
<feature type="compositionally biased region" description="Low complexity" evidence="1">
    <location>
        <begin position="720"/>
        <end position="733"/>
    </location>
</feature>
<feature type="region of interest" description="Disordered" evidence="1">
    <location>
        <begin position="636"/>
        <end position="780"/>
    </location>
</feature>
<feature type="compositionally biased region" description="Low complexity" evidence="1">
    <location>
        <begin position="309"/>
        <end position="324"/>
    </location>
</feature>
<evidence type="ECO:0008006" key="4">
    <source>
        <dbReference type="Google" id="ProtNLM"/>
    </source>
</evidence>
<feature type="region of interest" description="Disordered" evidence="1">
    <location>
        <begin position="402"/>
        <end position="561"/>
    </location>
</feature>
<feature type="compositionally biased region" description="Polar residues" evidence="1">
    <location>
        <begin position="686"/>
        <end position="713"/>
    </location>
</feature>
<dbReference type="Proteomes" id="UP001310890">
    <property type="component" value="Unassembled WGS sequence"/>
</dbReference>